<feature type="transmembrane region" description="Helical" evidence="7">
    <location>
        <begin position="233"/>
        <end position="256"/>
    </location>
</feature>
<keyword evidence="7" id="KW-0472">Membrane</keyword>
<keyword evidence="4" id="KW-0813">Transport</keyword>
<feature type="transmembrane region" description="Helical" evidence="7">
    <location>
        <begin position="315"/>
        <end position="339"/>
    </location>
</feature>
<evidence type="ECO:0000256" key="2">
    <source>
        <dbReference type="ARBA" id="ARBA00010199"/>
    </source>
</evidence>
<evidence type="ECO:0000313" key="9">
    <source>
        <dbReference type="Proteomes" id="UP000676079"/>
    </source>
</evidence>
<feature type="transmembrane region" description="Helical" evidence="7">
    <location>
        <begin position="170"/>
        <end position="198"/>
    </location>
</feature>
<feature type="transmembrane region" description="Helical" evidence="7">
    <location>
        <begin position="399"/>
        <end position="424"/>
    </location>
</feature>
<evidence type="ECO:0000256" key="4">
    <source>
        <dbReference type="ARBA" id="ARBA00022448"/>
    </source>
</evidence>
<dbReference type="PANTHER" id="PTHR43298:SF2">
    <property type="entry name" value="FMN_FAD EXPORTER YEEO-RELATED"/>
    <property type="match status" value="1"/>
</dbReference>
<dbReference type="EMBL" id="CP074133">
    <property type="protein sequence ID" value="QUX24341.1"/>
    <property type="molecule type" value="Genomic_DNA"/>
</dbReference>
<dbReference type="InterPro" id="IPR002528">
    <property type="entry name" value="MATE_fam"/>
</dbReference>
<feature type="transmembrane region" description="Helical" evidence="7">
    <location>
        <begin position="138"/>
        <end position="158"/>
    </location>
</feature>
<feature type="transmembrane region" description="Helical" evidence="7">
    <location>
        <begin position="360"/>
        <end position="379"/>
    </location>
</feature>
<proteinExistence type="inferred from homology"/>
<keyword evidence="7" id="KW-1133">Transmembrane helix</keyword>
<sequence>MERTFIDTFFRSLQKKGATFSGTHREPPREAPAVTTEPPTASEQADSPAPLGRTALRLGGKAFPLYCSMLAGTAGSMVTVGVIGNTATADLAAYALLITVFNPLLMVVQGALRGSMPFIAENGDDPAALAPVVGDSTWLALLMGGAGGAVLALAPLWARAIGVAGPTLAALGVLPAVLAGLALVASALKASVTVLLIGLGRNRSVMLLSLVNTGVAVTVTPLLVLGAGPVPGLGLTGAALALFADGCLMAALFLYVSRRRTVLRGHRVGTGAPEWAGVVRIARVGLPTGATLLIKFGALSLLGLVVARIGTEQAAAHQVLVVIANLLFLPAVAVGQSGIPFTVRAAKRGSVAGVRRPVTAGYLVAVPAVAVGLVLLWASGGSVVGVFTPDPEVREAVVALLPVLAAAVAADAVQSLPGMGLLGLKQARYSMYTFAVCYGLLCLAAAPAAALGGLAGVWTAYAVANAGLVVGQTAAFRRRSAHL</sequence>
<reference evidence="8 9" key="1">
    <citation type="submission" date="2021-05" db="EMBL/GenBank/DDBJ databases">
        <title>Direct Submission.</title>
        <authorList>
            <person name="Li K."/>
            <person name="Gao J."/>
        </authorList>
    </citation>
    <scope>NUCLEOTIDE SEQUENCE [LARGE SCALE GENOMIC DNA]</scope>
    <source>
        <strain evidence="8 9">Mg02</strain>
    </source>
</reference>
<evidence type="ECO:0000256" key="6">
    <source>
        <dbReference type="SAM" id="MobiDB-lite"/>
    </source>
</evidence>
<evidence type="ECO:0000256" key="7">
    <source>
        <dbReference type="SAM" id="Phobius"/>
    </source>
</evidence>
<keyword evidence="9" id="KW-1185">Reference proteome</keyword>
<organism evidence="8 9">
    <name type="scientific">Nocardiopsis changdeensis</name>
    <dbReference type="NCBI Taxonomy" id="2831969"/>
    <lineage>
        <taxon>Bacteria</taxon>
        <taxon>Bacillati</taxon>
        <taxon>Actinomycetota</taxon>
        <taxon>Actinomycetes</taxon>
        <taxon>Streptosporangiales</taxon>
        <taxon>Nocardiopsidaceae</taxon>
        <taxon>Nocardiopsis</taxon>
    </lineage>
</organism>
<dbReference type="PANTHER" id="PTHR43298">
    <property type="entry name" value="MULTIDRUG RESISTANCE PROTEIN NORM-RELATED"/>
    <property type="match status" value="1"/>
</dbReference>
<feature type="transmembrane region" description="Helical" evidence="7">
    <location>
        <begin position="458"/>
        <end position="476"/>
    </location>
</feature>
<feature type="transmembrane region" description="Helical" evidence="7">
    <location>
        <begin position="205"/>
        <end position="227"/>
    </location>
</feature>
<dbReference type="InterPro" id="IPR050222">
    <property type="entry name" value="MATE_MdtK"/>
</dbReference>
<evidence type="ECO:0000313" key="8">
    <source>
        <dbReference type="EMBL" id="QUX24341.1"/>
    </source>
</evidence>
<evidence type="ECO:0000256" key="3">
    <source>
        <dbReference type="ARBA" id="ARBA00020268"/>
    </source>
</evidence>
<feature type="transmembrane region" description="Helical" evidence="7">
    <location>
        <begin position="290"/>
        <end position="309"/>
    </location>
</feature>
<name>A0ABX8BQJ0_9ACTN</name>
<keyword evidence="7" id="KW-0812">Transmembrane</keyword>
<evidence type="ECO:0000256" key="1">
    <source>
        <dbReference type="ARBA" id="ARBA00003408"/>
    </source>
</evidence>
<feature type="transmembrane region" description="Helical" evidence="7">
    <location>
        <begin position="63"/>
        <end position="85"/>
    </location>
</feature>
<dbReference type="Pfam" id="PF01554">
    <property type="entry name" value="MatE"/>
    <property type="match status" value="1"/>
</dbReference>
<comment type="function">
    <text evidence="1">Multidrug efflux pump.</text>
</comment>
<comment type="similarity">
    <text evidence="2">Belongs to the multi antimicrobial extrusion (MATE) (TC 2.A.66.1) family.</text>
</comment>
<evidence type="ECO:0000256" key="5">
    <source>
        <dbReference type="ARBA" id="ARBA00031636"/>
    </source>
</evidence>
<feature type="transmembrane region" description="Helical" evidence="7">
    <location>
        <begin position="91"/>
        <end position="112"/>
    </location>
</feature>
<protein>
    <recommendedName>
        <fullName evidence="3">Probable multidrug resistance protein NorM</fullName>
    </recommendedName>
    <alternativeName>
        <fullName evidence="5">Multidrug-efflux transporter</fullName>
    </alternativeName>
</protein>
<gene>
    <name evidence="8" type="ORF">KGD84_08715</name>
</gene>
<feature type="region of interest" description="Disordered" evidence="6">
    <location>
        <begin position="17"/>
        <end position="51"/>
    </location>
</feature>
<feature type="transmembrane region" description="Helical" evidence="7">
    <location>
        <begin position="431"/>
        <end position="452"/>
    </location>
</feature>
<accession>A0ABX8BQJ0</accession>
<dbReference type="Proteomes" id="UP000676079">
    <property type="component" value="Chromosome"/>
</dbReference>